<comment type="caution">
    <text evidence="2">The sequence shown here is derived from an EMBL/GenBank/DDBJ whole genome shotgun (WGS) entry which is preliminary data.</text>
</comment>
<dbReference type="RefSeq" id="WP_115815710.1">
    <property type="nucleotide sequence ID" value="NZ_CANKZP010000001.1"/>
</dbReference>
<evidence type="ECO:0008006" key="4">
    <source>
        <dbReference type="Google" id="ProtNLM"/>
    </source>
</evidence>
<dbReference type="Gene3D" id="1.25.40.10">
    <property type="entry name" value="Tetratricopeptide repeat domain"/>
    <property type="match status" value="1"/>
</dbReference>
<feature type="chain" id="PRO_5017566319" description="Esterase" evidence="1">
    <location>
        <begin position="20"/>
        <end position="399"/>
    </location>
</feature>
<dbReference type="AlphaFoldDB" id="A0A3D9HBK2"/>
<protein>
    <recommendedName>
        <fullName evidence="4">Esterase</fullName>
    </recommendedName>
</protein>
<evidence type="ECO:0000313" key="2">
    <source>
        <dbReference type="EMBL" id="RED46581.1"/>
    </source>
</evidence>
<dbReference type="InterPro" id="IPR011990">
    <property type="entry name" value="TPR-like_helical_dom_sf"/>
</dbReference>
<evidence type="ECO:0000256" key="1">
    <source>
        <dbReference type="SAM" id="SignalP"/>
    </source>
</evidence>
<dbReference type="Gene3D" id="3.40.50.1820">
    <property type="entry name" value="alpha/beta hydrolase"/>
    <property type="match status" value="1"/>
</dbReference>
<proteinExistence type="predicted"/>
<dbReference type="Pfam" id="PF00756">
    <property type="entry name" value="Esterase"/>
    <property type="match status" value="1"/>
</dbReference>
<keyword evidence="1" id="KW-0732">Signal</keyword>
<accession>A0A3D9HBK2</accession>
<dbReference type="OrthoDB" id="1142077at2"/>
<dbReference type="SUPFAM" id="SSF53474">
    <property type="entry name" value="alpha/beta-Hydrolases"/>
    <property type="match status" value="1"/>
</dbReference>
<name>A0A3D9HBK2_9FLAO</name>
<dbReference type="EMBL" id="QRDV01000001">
    <property type="protein sequence ID" value="RED46581.1"/>
    <property type="molecule type" value="Genomic_DNA"/>
</dbReference>
<organism evidence="2 3">
    <name type="scientific">Winogradskyella eximia</name>
    <dbReference type="NCBI Taxonomy" id="262006"/>
    <lineage>
        <taxon>Bacteria</taxon>
        <taxon>Pseudomonadati</taxon>
        <taxon>Bacteroidota</taxon>
        <taxon>Flavobacteriia</taxon>
        <taxon>Flavobacteriales</taxon>
        <taxon>Flavobacteriaceae</taxon>
        <taxon>Winogradskyella</taxon>
    </lineage>
</organism>
<dbReference type="PANTHER" id="PTHR48098">
    <property type="entry name" value="ENTEROCHELIN ESTERASE-RELATED"/>
    <property type="match status" value="1"/>
</dbReference>
<dbReference type="InterPro" id="IPR050583">
    <property type="entry name" value="Mycobacterial_A85_antigen"/>
</dbReference>
<dbReference type="Proteomes" id="UP000256980">
    <property type="component" value="Unassembled WGS sequence"/>
</dbReference>
<feature type="signal peptide" evidence="1">
    <location>
        <begin position="1"/>
        <end position="19"/>
    </location>
</feature>
<gene>
    <name evidence="2" type="ORF">DFQ10_101352</name>
</gene>
<reference evidence="2 3" key="1">
    <citation type="submission" date="2018-07" db="EMBL/GenBank/DDBJ databases">
        <title>Genomic Encyclopedia of Type Strains, Phase III (KMG-III): the genomes of soil and plant-associated and newly described type strains.</title>
        <authorList>
            <person name="Whitman W."/>
        </authorList>
    </citation>
    <scope>NUCLEOTIDE SEQUENCE [LARGE SCALE GENOMIC DNA]</scope>
    <source>
        <strain evidence="2 3">CECT 7946</strain>
    </source>
</reference>
<evidence type="ECO:0000313" key="3">
    <source>
        <dbReference type="Proteomes" id="UP000256980"/>
    </source>
</evidence>
<sequence>MRKTILLVFTYLIFAFSTAQVTYKEISSASLNSERKLKIKLPKNYNPDSDVKHPVIIVFDGDYLFEPVAGQVDFQTYFDDMPSSIVVGIMQGEDRFYDAYYDPATGLPTESGLRFHNFVSDELLPYLDKEYNTSKFRVAVGHDRMGNFINSYLFKEDLSFQAYVCISPDFVGSLSSFVSKRLTLFKDDVFYYMATSEKDIPQIRENILVTNDQIKAVDNKHLTYYFDDFNGETHYTLVTSAISRSFDKIFDIYTPLREKELEEKVLPYEGTLDQYLVDRYNRIEKLFGIEKEISEEELEKVAKIAEQREDLQSLYKLGKLANKLHPETLLGTYYLAQSAERLGKTKKAKKLYESALVLDDALNIDKEYIATKIEELNVVLVDLDDDIEDEEKEEDNEEK</sequence>
<keyword evidence="3" id="KW-1185">Reference proteome</keyword>
<dbReference type="InterPro" id="IPR029058">
    <property type="entry name" value="AB_hydrolase_fold"/>
</dbReference>
<dbReference type="InterPro" id="IPR000801">
    <property type="entry name" value="Esterase-like"/>
</dbReference>
<dbReference type="PANTHER" id="PTHR48098:SF6">
    <property type="entry name" value="FERRI-BACILLIBACTIN ESTERASE BESA"/>
    <property type="match status" value="1"/>
</dbReference>